<reference evidence="3" key="1">
    <citation type="submission" date="2010-07" db="EMBL/GenBank/DDBJ databases">
        <title>The genome sequence of Gaeumannomyces graminis var. tritici strain R3-111a-1.</title>
        <authorList>
            <consortium name="The Broad Institute Genome Sequencing Platform"/>
            <person name="Ma L.-J."/>
            <person name="Dead R."/>
            <person name="Young S."/>
            <person name="Zeng Q."/>
            <person name="Koehrsen M."/>
            <person name="Alvarado L."/>
            <person name="Berlin A."/>
            <person name="Chapman S.B."/>
            <person name="Chen Z."/>
            <person name="Freedman E."/>
            <person name="Gellesch M."/>
            <person name="Goldberg J."/>
            <person name="Griggs A."/>
            <person name="Gujja S."/>
            <person name="Heilman E.R."/>
            <person name="Heiman D."/>
            <person name="Hepburn T."/>
            <person name="Howarth C."/>
            <person name="Jen D."/>
            <person name="Larson L."/>
            <person name="Mehta T."/>
            <person name="Neiman D."/>
            <person name="Pearson M."/>
            <person name="Roberts A."/>
            <person name="Saif S."/>
            <person name="Shea T."/>
            <person name="Shenoy N."/>
            <person name="Sisk P."/>
            <person name="Stolte C."/>
            <person name="Sykes S."/>
            <person name="Walk T."/>
            <person name="White J."/>
            <person name="Yandava C."/>
            <person name="Haas B."/>
            <person name="Nusbaum C."/>
            <person name="Birren B."/>
        </authorList>
    </citation>
    <scope>NUCLEOTIDE SEQUENCE [LARGE SCALE GENOMIC DNA]</scope>
    <source>
        <strain evidence="3">R3-111a-1</strain>
    </source>
</reference>
<reference evidence="2" key="4">
    <citation type="journal article" date="2015" name="G3 (Bethesda)">
        <title>Genome sequences of three phytopathogenic species of the Magnaporthaceae family of fungi.</title>
        <authorList>
            <person name="Okagaki L.H."/>
            <person name="Nunes C.C."/>
            <person name="Sailsbery J."/>
            <person name="Clay B."/>
            <person name="Brown D."/>
            <person name="John T."/>
            <person name="Oh Y."/>
            <person name="Young N."/>
            <person name="Fitzgerald M."/>
            <person name="Haas B.J."/>
            <person name="Zeng Q."/>
            <person name="Young S."/>
            <person name="Adiconis X."/>
            <person name="Fan L."/>
            <person name="Levin J.Z."/>
            <person name="Mitchell T.K."/>
            <person name="Okubara P.A."/>
            <person name="Farman M.L."/>
            <person name="Kohn L.M."/>
            <person name="Birren B."/>
            <person name="Ma L.-J."/>
            <person name="Dean R.A."/>
        </authorList>
    </citation>
    <scope>NUCLEOTIDE SEQUENCE</scope>
    <source>
        <strain evidence="2">R3-111a-1</strain>
    </source>
</reference>
<reference evidence="2" key="5">
    <citation type="submission" date="2018-04" db="UniProtKB">
        <authorList>
            <consortium name="EnsemblFungi"/>
        </authorList>
    </citation>
    <scope>IDENTIFICATION</scope>
    <source>
        <strain evidence="2">R3-111a-1</strain>
    </source>
</reference>
<name>J3P839_GAET3</name>
<accession>J3P839</accession>
<dbReference type="EnsemblFungi" id="EJT72822">
    <property type="protein sequence ID" value="EJT72822"/>
    <property type="gene ID" value="GGTG_09677"/>
</dbReference>
<dbReference type="EMBL" id="GL385399">
    <property type="protein sequence ID" value="EJT72822.1"/>
    <property type="molecule type" value="Genomic_DNA"/>
</dbReference>
<sequence>MGSQRNQRKKWAAGVERSWMHGRTLGKTGSLGGLALAFTHSQLIPDIKSQRRPSPALQVDPAKA</sequence>
<evidence type="ECO:0000313" key="2">
    <source>
        <dbReference type="EnsemblFungi" id="EJT72822"/>
    </source>
</evidence>
<dbReference type="HOGENOM" id="CLU_2867776_0_0_1"/>
<reference evidence="1" key="3">
    <citation type="submission" date="2010-09" db="EMBL/GenBank/DDBJ databases">
        <title>Annotation of Gaeumannomyces graminis var. tritici R3-111a-1.</title>
        <authorList>
            <consortium name="The Broad Institute Genome Sequencing Platform"/>
            <person name="Ma L.-J."/>
            <person name="Dead R."/>
            <person name="Young S.K."/>
            <person name="Zeng Q."/>
            <person name="Gargeya S."/>
            <person name="Fitzgerald M."/>
            <person name="Haas B."/>
            <person name="Abouelleil A."/>
            <person name="Alvarado L."/>
            <person name="Arachchi H.M."/>
            <person name="Berlin A."/>
            <person name="Brown A."/>
            <person name="Chapman S.B."/>
            <person name="Chen Z."/>
            <person name="Dunbar C."/>
            <person name="Freedman E."/>
            <person name="Gearin G."/>
            <person name="Gellesch M."/>
            <person name="Goldberg J."/>
            <person name="Griggs A."/>
            <person name="Gujja S."/>
            <person name="Heiman D."/>
            <person name="Howarth C."/>
            <person name="Larson L."/>
            <person name="Lui A."/>
            <person name="MacDonald P.J.P."/>
            <person name="Mehta T."/>
            <person name="Montmayeur A."/>
            <person name="Murphy C."/>
            <person name="Neiman D."/>
            <person name="Pearson M."/>
            <person name="Priest M."/>
            <person name="Roberts A."/>
            <person name="Saif S."/>
            <person name="Shea T."/>
            <person name="Shenoy N."/>
            <person name="Sisk P."/>
            <person name="Stolte C."/>
            <person name="Sykes S."/>
            <person name="Yandava C."/>
            <person name="Wortman J."/>
            <person name="Nusbaum C."/>
            <person name="Birren B."/>
        </authorList>
    </citation>
    <scope>NUCLEOTIDE SEQUENCE</scope>
    <source>
        <strain evidence="1">R3-111a-1</strain>
    </source>
</reference>
<dbReference type="RefSeq" id="XP_009225796.1">
    <property type="nucleotide sequence ID" value="XM_009227532.1"/>
</dbReference>
<keyword evidence="3" id="KW-1185">Reference proteome</keyword>
<dbReference type="Proteomes" id="UP000006039">
    <property type="component" value="Unassembled WGS sequence"/>
</dbReference>
<evidence type="ECO:0000313" key="3">
    <source>
        <dbReference type="Proteomes" id="UP000006039"/>
    </source>
</evidence>
<organism evidence="1">
    <name type="scientific">Gaeumannomyces tritici (strain R3-111a-1)</name>
    <name type="common">Wheat and barley take-all root rot fungus</name>
    <name type="synonym">Gaeumannomyces graminis var. tritici</name>
    <dbReference type="NCBI Taxonomy" id="644352"/>
    <lineage>
        <taxon>Eukaryota</taxon>
        <taxon>Fungi</taxon>
        <taxon>Dikarya</taxon>
        <taxon>Ascomycota</taxon>
        <taxon>Pezizomycotina</taxon>
        <taxon>Sordariomycetes</taxon>
        <taxon>Sordariomycetidae</taxon>
        <taxon>Magnaporthales</taxon>
        <taxon>Magnaporthaceae</taxon>
        <taxon>Gaeumannomyces</taxon>
    </lineage>
</organism>
<gene>
    <name evidence="2" type="primary">20350135</name>
    <name evidence="1" type="ORF">GGTG_09677</name>
</gene>
<dbReference type="VEuPathDB" id="FungiDB:GGTG_09677"/>
<evidence type="ECO:0000313" key="1">
    <source>
        <dbReference type="EMBL" id="EJT72822.1"/>
    </source>
</evidence>
<reference evidence="1" key="2">
    <citation type="submission" date="2010-07" db="EMBL/GenBank/DDBJ databases">
        <authorList>
            <consortium name="The Broad Institute Genome Sequencing Platform"/>
            <consortium name="Broad Institute Genome Sequencing Center for Infectious Disease"/>
            <person name="Ma L.-J."/>
            <person name="Dead R."/>
            <person name="Young S."/>
            <person name="Zeng Q."/>
            <person name="Koehrsen M."/>
            <person name="Alvarado L."/>
            <person name="Berlin A."/>
            <person name="Chapman S.B."/>
            <person name="Chen Z."/>
            <person name="Freedman E."/>
            <person name="Gellesch M."/>
            <person name="Goldberg J."/>
            <person name="Griggs A."/>
            <person name="Gujja S."/>
            <person name="Heilman E.R."/>
            <person name="Heiman D."/>
            <person name="Hepburn T."/>
            <person name="Howarth C."/>
            <person name="Jen D."/>
            <person name="Larson L."/>
            <person name="Mehta T."/>
            <person name="Neiman D."/>
            <person name="Pearson M."/>
            <person name="Roberts A."/>
            <person name="Saif S."/>
            <person name="Shea T."/>
            <person name="Shenoy N."/>
            <person name="Sisk P."/>
            <person name="Stolte C."/>
            <person name="Sykes S."/>
            <person name="Walk T."/>
            <person name="White J."/>
            <person name="Yandava C."/>
            <person name="Haas B."/>
            <person name="Nusbaum C."/>
            <person name="Birren B."/>
        </authorList>
    </citation>
    <scope>NUCLEOTIDE SEQUENCE</scope>
    <source>
        <strain evidence="1">R3-111a-1</strain>
    </source>
</reference>
<dbReference type="AlphaFoldDB" id="J3P839"/>
<proteinExistence type="predicted"/>
<dbReference type="GeneID" id="20350135"/>
<protein>
    <submittedName>
        <fullName evidence="1 2">Uncharacterized protein</fullName>
    </submittedName>
</protein>